<gene>
    <name evidence="6" type="ORF">X560_0016</name>
</gene>
<accession>A0A0J8JAQ8</accession>
<keyword evidence="4 5" id="KW-0472">Membrane</keyword>
<sequence>MRNKMTINYIFVLLYQILLVITPIFTMPYVIRALQPENIGIEAYVSSVVQLFIAFASLGIGDYGRKVIAGTENEKLLKLEFFSLYSVQLIFSTIVLTAYLIFSILSDSYSSLFLINSLTILAYVLDITWFYTGQENIKNIMIKNMIVRIISIFGIFILIKNPDDLALYIFINSFALLLGQLVTWAPVLKRFKTISFSKRLAMGHILPVLTFAIVPIITLIPTALNKVILGNVSSEMEVGYFNQAFKLITLFVVFVTALSSVMSPKMVKQFKNKRKETFEKSIYFSIQYVSFSTLPIVTGLIAIAPIFIPWFLGQQFQPTVINLQILAPSLFFSGISGVFGIQVLMTSGKNRVYALSALFAAIFSFGMNVIFIPYLKSGATSIAYLTFTFVMCLILGYFSRSFFNFKKLLRGVFPYAVASIVAFAGEMFMLYVMRDSLLTMAIQIVLGGIIYTTILIWSKDVLVFKIMNTIASKLRFKLIKKKN</sequence>
<evidence type="ECO:0000256" key="1">
    <source>
        <dbReference type="ARBA" id="ARBA00004141"/>
    </source>
</evidence>
<evidence type="ECO:0000256" key="3">
    <source>
        <dbReference type="ARBA" id="ARBA00022989"/>
    </source>
</evidence>
<organism evidence="6 7">
    <name type="scientific">Listeria fleischmannii 1991</name>
    <dbReference type="NCBI Taxonomy" id="1430899"/>
    <lineage>
        <taxon>Bacteria</taxon>
        <taxon>Bacillati</taxon>
        <taxon>Bacillota</taxon>
        <taxon>Bacilli</taxon>
        <taxon>Bacillales</taxon>
        <taxon>Listeriaceae</taxon>
        <taxon>Listeria</taxon>
    </lineage>
</organism>
<dbReference type="OrthoDB" id="9815702at2"/>
<dbReference type="AlphaFoldDB" id="A0A0J8JAQ8"/>
<name>A0A0J8JAQ8_9LIST</name>
<feature type="transmembrane region" description="Helical" evidence="5">
    <location>
        <begin position="165"/>
        <end position="188"/>
    </location>
</feature>
<feature type="transmembrane region" description="Helical" evidence="5">
    <location>
        <begin position="412"/>
        <end position="431"/>
    </location>
</feature>
<dbReference type="EMBL" id="AZHO01000001">
    <property type="protein sequence ID" value="KMT61436.1"/>
    <property type="molecule type" value="Genomic_DNA"/>
</dbReference>
<evidence type="ECO:0000256" key="5">
    <source>
        <dbReference type="SAM" id="Phobius"/>
    </source>
</evidence>
<dbReference type="RefSeq" id="WP_007477834.1">
    <property type="nucleotide sequence ID" value="NZ_KQ130608.1"/>
</dbReference>
<evidence type="ECO:0000256" key="4">
    <source>
        <dbReference type="ARBA" id="ARBA00023136"/>
    </source>
</evidence>
<dbReference type="PANTHER" id="PTHR43424:SF1">
    <property type="entry name" value="LOCUS PUTATIVE PROTEIN 1-RELATED"/>
    <property type="match status" value="1"/>
</dbReference>
<dbReference type="PATRIC" id="fig|1430899.3.peg.17"/>
<dbReference type="Pfam" id="PF01943">
    <property type="entry name" value="Polysacc_synt"/>
    <property type="match status" value="1"/>
</dbReference>
<evidence type="ECO:0000313" key="6">
    <source>
        <dbReference type="EMBL" id="KMT61436.1"/>
    </source>
</evidence>
<dbReference type="InterPro" id="IPR002797">
    <property type="entry name" value="Polysacc_synth"/>
</dbReference>
<dbReference type="GO" id="GO:0016020">
    <property type="term" value="C:membrane"/>
    <property type="evidence" value="ECO:0007669"/>
    <property type="project" value="UniProtKB-SubCell"/>
</dbReference>
<feature type="transmembrane region" description="Helical" evidence="5">
    <location>
        <begin position="200"/>
        <end position="224"/>
    </location>
</feature>
<feature type="transmembrane region" description="Helical" evidence="5">
    <location>
        <begin position="288"/>
        <end position="313"/>
    </location>
</feature>
<keyword evidence="2 5" id="KW-0812">Transmembrane</keyword>
<feature type="transmembrane region" description="Helical" evidence="5">
    <location>
        <begin position="244"/>
        <end position="267"/>
    </location>
</feature>
<feature type="transmembrane region" description="Helical" evidence="5">
    <location>
        <begin position="111"/>
        <end position="131"/>
    </location>
</feature>
<comment type="subcellular location">
    <subcellularLocation>
        <location evidence="1">Membrane</location>
        <topology evidence="1">Multi-pass membrane protein</topology>
    </subcellularLocation>
</comment>
<feature type="transmembrane region" description="Helical" evidence="5">
    <location>
        <begin position="381"/>
        <end position="400"/>
    </location>
</feature>
<feature type="transmembrane region" description="Helical" evidence="5">
    <location>
        <begin position="82"/>
        <end position="105"/>
    </location>
</feature>
<dbReference type="InterPro" id="IPR052556">
    <property type="entry name" value="PolySynth_Transporter"/>
</dbReference>
<comment type="caution">
    <text evidence="6">The sequence shown here is derived from an EMBL/GenBank/DDBJ whole genome shotgun (WGS) entry which is preliminary data.</text>
</comment>
<feature type="transmembrane region" description="Helical" evidence="5">
    <location>
        <begin position="140"/>
        <end position="159"/>
    </location>
</feature>
<feature type="transmembrane region" description="Helical" evidence="5">
    <location>
        <begin position="437"/>
        <end position="457"/>
    </location>
</feature>
<keyword evidence="7" id="KW-1185">Reference proteome</keyword>
<feature type="transmembrane region" description="Helical" evidence="5">
    <location>
        <begin position="325"/>
        <end position="345"/>
    </location>
</feature>
<dbReference type="Proteomes" id="UP000052258">
    <property type="component" value="Unassembled WGS sequence"/>
</dbReference>
<protein>
    <submittedName>
        <fullName evidence="6">Polysaccharide biosynthesis protein</fullName>
    </submittedName>
</protein>
<keyword evidence="3 5" id="KW-1133">Transmembrane helix</keyword>
<feature type="transmembrane region" description="Helical" evidence="5">
    <location>
        <begin position="352"/>
        <end position="375"/>
    </location>
</feature>
<feature type="transmembrane region" description="Helical" evidence="5">
    <location>
        <begin position="7"/>
        <end position="31"/>
    </location>
</feature>
<evidence type="ECO:0000313" key="7">
    <source>
        <dbReference type="Proteomes" id="UP000052258"/>
    </source>
</evidence>
<proteinExistence type="predicted"/>
<dbReference type="PANTHER" id="PTHR43424">
    <property type="entry name" value="LOCUS PUTATIVE PROTEIN 1-RELATED"/>
    <property type="match status" value="1"/>
</dbReference>
<reference evidence="6 7" key="1">
    <citation type="journal article" date="2015" name="Genome Biol. Evol.">
        <title>Comparative Genomics of Listeria Sensu Lato: Genus-Wide Differences in Evolutionary Dynamics and the Progressive Gain of Complex, Potentially Pathogenicity-Related Traits through Lateral Gene Transfer.</title>
        <authorList>
            <person name="Chiara M."/>
            <person name="Caruso M."/>
            <person name="D'Erchia A.M."/>
            <person name="Manzari C."/>
            <person name="Fraccalvieri R."/>
            <person name="Goffredo E."/>
            <person name="Latorre L."/>
            <person name="Miccolupo A."/>
            <person name="Padalino I."/>
            <person name="Santagada G."/>
            <person name="Chiocco D."/>
            <person name="Pesole G."/>
            <person name="Horner D.S."/>
            <person name="Parisi A."/>
        </authorList>
    </citation>
    <scope>NUCLEOTIDE SEQUENCE [LARGE SCALE GENOMIC DNA]</scope>
    <source>
        <strain evidence="6 7">1991</strain>
    </source>
</reference>
<evidence type="ECO:0000256" key="2">
    <source>
        <dbReference type="ARBA" id="ARBA00022692"/>
    </source>
</evidence>
<feature type="transmembrane region" description="Helical" evidence="5">
    <location>
        <begin position="43"/>
        <end position="61"/>
    </location>
</feature>